<name>A0A7H0LDB4_9SPHN</name>
<dbReference type="EMBL" id="CP061038">
    <property type="protein sequence ID" value="QNQ07667.1"/>
    <property type="molecule type" value="Genomic_DNA"/>
</dbReference>
<keyword evidence="1" id="KW-0808">Transferase</keyword>
<protein>
    <submittedName>
        <fullName evidence="1">Class I SAM-dependent methyltransferase</fullName>
    </submittedName>
</protein>
<dbReference type="Proteomes" id="UP000516148">
    <property type="component" value="Chromosome"/>
</dbReference>
<organism evidence="1 2">
    <name type="scientific">Sphingomonas alpina</name>
    <dbReference type="NCBI Taxonomy" id="653931"/>
    <lineage>
        <taxon>Bacteria</taxon>
        <taxon>Pseudomonadati</taxon>
        <taxon>Pseudomonadota</taxon>
        <taxon>Alphaproteobacteria</taxon>
        <taxon>Sphingomonadales</taxon>
        <taxon>Sphingomonadaceae</taxon>
        <taxon>Sphingomonas</taxon>
    </lineage>
</organism>
<dbReference type="GO" id="GO:0008168">
    <property type="term" value="F:methyltransferase activity"/>
    <property type="evidence" value="ECO:0007669"/>
    <property type="project" value="UniProtKB-KW"/>
</dbReference>
<sequence length="210" mass="22592">MTQTSSIVDYGFSNSGVSHTHAYLFPAVRASLQANAKGKTLFELGCGNGSNAVALAALGYEVAGIDPSETGIEIANRNFPQCRLELGSSDENLAARFGQFDALVSLEVAEHVFSPKRYAEAIDELLAPGGIAIISTPYHSYLKNLVLAASGKMENHFTALWEGGHIKFWSRDTLGTLFSRAGFEEIGFDRVGRIPALAKSMVVTYRKKAG</sequence>
<dbReference type="AlphaFoldDB" id="A0A7H0LDB4"/>
<dbReference type="InterPro" id="IPR029063">
    <property type="entry name" value="SAM-dependent_MTases_sf"/>
</dbReference>
<dbReference type="CDD" id="cd02440">
    <property type="entry name" value="AdoMet_MTases"/>
    <property type="match status" value="1"/>
</dbReference>
<dbReference type="PANTHER" id="PTHR43861">
    <property type="entry name" value="TRANS-ACONITATE 2-METHYLTRANSFERASE-RELATED"/>
    <property type="match status" value="1"/>
</dbReference>
<dbReference type="GO" id="GO:0032259">
    <property type="term" value="P:methylation"/>
    <property type="evidence" value="ECO:0007669"/>
    <property type="project" value="UniProtKB-KW"/>
</dbReference>
<reference evidence="1 2" key="1">
    <citation type="submission" date="2020-09" db="EMBL/GenBank/DDBJ databases">
        <title>Sphingomonas sp., a new species isolated from pork steak.</title>
        <authorList>
            <person name="Heidler von Heilborn D."/>
        </authorList>
    </citation>
    <scope>NUCLEOTIDE SEQUENCE [LARGE SCALE GENOMIC DNA]</scope>
    <source>
        <strain evidence="2">S8-3T</strain>
    </source>
</reference>
<gene>
    <name evidence="1" type="ORF">H3Z74_12630</name>
</gene>
<dbReference type="PANTHER" id="PTHR43861:SF6">
    <property type="entry name" value="METHYLTRANSFERASE TYPE 11"/>
    <property type="match status" value="1"/>
</dbReference>
<evidence type="ECO:0000313" key="1">
    <source>
        <dbReference type="EMBL" id="QNQ07667.1"/>
    </source>
</evidence>
<dbReference type="RefSeq" id="WP_187760015.1">
    <property type="nucleotide sequence ID" value="NZ_CP061038.1"/>
</dbReference>
<accession>A0A7H0LDB4</accession>
<proteinExistence type="predicted"/>
<dbReference type="Gene3D" id="3.40.50.150">
    <property type="entry name" value="Vaccinia Virus protein VP39"/>
    <property type="match status" value="1"/>
</dbReference>
<dbReference type="KEGG" id="spap:H3Z74_12630"/>
<keyword evidence="1" id="KW-0489">Methyltransferase</keyword>
<evidence type="ECO:0000313" key="2">
    <source>
        <dbReference type="Proteomes" id="UP000516148"/>
    </source>
</evidence>
<dbReference type="Pfam" id="PF13489">
    <property type="entry name" value="Methyltransf_23"/>
    <property type="match status" value="1"/>
</dbReference>
<dbReference type="SUPFAM" id="SSF53335">
    <property type="entry name" value="S-adenosyl-L-methionine-dependent methyltransferases"/>
    <property type="match status" value="1"/>
</dbReference>
<keyword evidence="2" id="KW-1185">Reference proteome</keyword>